<dbReference type="Proteomes" id="UP000078541">
    <property type="component" value="Unassembled WGS sequence"/>
</dbReference>
<gene>
    <name evidence="1" type="ORF">ALC56_06210</name>
</gene>
<evidence type="ECO:0000313" key="2">
    <source>
        <dbReference type="Proteomes" id="UP000078541"/>
    </source>
</evidence>
<proteinExistence type="predicted"/>
<sequence length="55" mass="6092">MPLSSTEIARLFLYPQPEDALCRGDWDPPTPGITTATSFPSPRLAVVMLTQMNKE</sequence>
<accession>A0A151JX35</accession>
<reference evidence="1 2" key="1">
    <citation type="submission" date="2016-03" db="EMBL/GenBank/DDBJ databases">
        <title>Trachymyrmex septentrionalis WGS genome.</title>
        <authorList>
            <person name="Nygaard S."/>
            <person name="Hu H."/>
            <person name="Boomsma J."/>
            <person name="Zhang G."/>
        </authorList>
    </citation>
    <scope>NUCLEOTIDE SEQUENCE [LARGE SCALE GENOMIC DNA]</scope>
    <source>
        <strain evidence="1">Tsep2-gDNA-1</strain>
        <tissue evidence="1">Whole body</tissue>
    </source>
</reference>
<evidence type="ECO:0000313" key="1">
    <source>
        <dbReference type="EMBL" id="KYN39391.1"/>
    </source>
</evidence>
<organism evidence="1 2">
    <name type="scientific">Trachymyrmex septentrionalis</name>
    <dbReference type="NCBI Taxonomy" id="34720"/>
    <lineage>
        <taxon>Eukaryota</taxon>
        <taxon>Metazoa</taxon>
        <taxon>Ecdysozoa</taxon>
        <taxon>Arthropoda</taxon>
        <taxon>Hexapoda</taxon>
        <taxon>Insecta</taxon>
        <taxon>Pterygota</taxon>
        <taxon>Neoptera</taxon>
        <taxon>Endopterygota</taxon>
        <taxon>Hymenoptera</taxon>
        <taxon>Apocrita</taxon>
        <taxon>Aculeata</taxon>
        <taxon>Formicoidea</taxon>
        <taxon>Formicidae</taxon>
        <taxon>Myrmicinae</taxon>
        <taxon>Trachymyrmex</taxon>
    </lineage>
</organism>
<dbReference type="EMBL" id="KQ981607">
    <property type="protein sequence ID" value="KYN39391.1"/>
    <property type="molecule type" value="Genomic_DNA"/>
</dbReference>
<dbReference type="AlphaFoldDB" id="A0A151JX35"/>
<name>A0A151JX35_9HYME</name>
<protein>
    <submittedName>
        <fullName evidence="1">Uncharacterized protein</fullName>
    </submittedName>
</protein>
<keyword evidence="2" id="KW-1185">Reference proteome</keyword>